<keyword evidence="2" id="KW-0732">Signal</keyword>
<proteinExistence type="predicted"/>
<accession>A0AAE0CG56</accession>
<name>A0AAE0CG56_9CHLO</name>
<feature type="region of interest" description="Disordered" evidence="1">
    <location>
        <begin position="332"/>
        <end position="351"/>
    </location>
</feature>
<keyword evidence="4" id="KW-1185">Reference proteome</keyword>
<dbReference type="Proteomes" id="UP001190700">
    <property type="component" value="Unassembled WGS sequence"/>
</dbReference>
<comment type="caution">
    <text evidence="3">The sequence shown here is derived from an EMBL/GenBank/DDBJ whole genome shotgun (WGS) entry which is preliminary data.</text>
</comment>
<dbReference type="AlphaFoldDB" id="A0AAE0CG56"/>
<evidence type="ECO:0000313" key="3">
    <source>
        <dbReference type="EMBL" id="KAK3254396.1"/>
    </source>
</evidence>
<feature type="chain" id="PRO_5042173512" evidence="2">
    <location>
        <begin position="26"/>
        <end position="736"/>
    </location>
</feature>
<organism evidence="3 4">
    <name type="scientific">Cymbomonas tetramitiformis</name>
    <dbReference type="NCBI Taxonomy" id="36881"/>
    <lineage>
        <taxon>Eukaryota</taxon>
        <taxon>Viridiplantae</taxon>
        <taxon>Chlorophyta</taxon>
        <taxon>Pyramimonadophyceae</taxon>
        <taxon>Pyramimonadales</taxon>
        <taxon>Pyramimonadaceae</taxon>
        <taxon>Cymbomonas</taxon>
    </lineage>
</organism>
<gene>
    <name evidence="3" type="ORF">CYMTET_36390</name>
</gene>
<protein>
    <submittedName>
        <fullName evidence="3">Uncharacterized protein</fullName>
    </submittedName>
</protein>
<feature type="signal peptide" evidence="2">
    <location>
        <begin position="1"/>
        <end position="25"/>
    </location>
</feature>
<evidence type="ECO:0000256" key="1">
    <source>
        <dbReference type="SAM" id="MobiDB-lite"/>
    </source>
</evidence>
<evidence type="ECO:0000313" key="4">
    <source>
        <dbReference type="Proteomes" id="UP001190700"/>
    </source>
</evidence>
<feature type="compositionally biased region" description="Basic and acidic residues" evidence="1">
    <location>
        <begin position="131"/>
        <end position="142"/>
    </location>
</feature>
<evidence type="ECO:0000256" key="2">
    <source>
        <dbReference type="SAM" id="SignalP"/>
    </source>
</evidence>
<reference evidence="3 4" key="1">
    <citation type="journal article" date="2015" name="Genome Biol. Evol.">
        <title>Comparative Genomics of a Bacterivorous Green Alga Reveals Evolutionary Causalities and Consequences of Phago-Mixotrophic Mode of Nutrition.</title>
        <authorList>
            <person name="Burns J.A."/>
            <person name="Paasch A."/>
            <person name="Narechania A."/>
            <person name="Kim E."/>
        </authorList>
    </citation>
    <scope>NUCLEOTIDE SEQUENCE [LARGE SCALE GENOMIC DNA]</scope>
    <source>
        <strain evidence="3 4">PLY_AMNH</strain>
    </source>
</reference>
<dbReference type="EMBL" id="LGRX02023643">
    <property type="protein sequence ID" value="KAK3254396.1"/>
    <property type="molecule type" value="Genomic_DNA"/>
</dbReference>
<feature type="region of interest" description="Disordered" evidence="1">
    <location>
        <begin position="95"/>
        <end position="143"/>
    </location>
</feature>
<sequence>MSKRFLKTGLLVFILGEVCIHQCPAEARTSRGVLNPIARLCKNAVRQSLSDTAANSIERNYRVSEEATLQDLLNLTNMNLTSLRDSFPKPVRHLLEDSGKRKHSKQGVSARTPPSRRKFSLDVASSQGSFHLKERDNERTNEPHVSIPCTSMCCAKHSIKLGAGFQEFIEFLRTQPLRAKISLLGNSVAQSNHQATASLFAQVLKSKFRNTHFELDAETHNGVSPEHIFNCGVQKFSKSQVVIFQYDQLYSNATVFIVGRLVEELKALNPPPLIVILQHCHLGDFRNVGATRWPPRLGELSTLFPPECPEVDEMAQAFPEAQAAWDDYNRRRAGKSAVPQPSDGRPSQNFDSLSEAELSDLAYQRLHPQATACRSPEDAGRWPAVREGEAYLAHKYNLTLVSMCNVFRVLMGDPSLGCGQEKPFINDFAALQGAFFHNSDWLHYNLRGESVAPTLQTLHLLHPCPALAFPQETDGLSGAFCQEILAQIIGQASRQGDYCGALCLPMNIAKAVQLVVAVWQWQRSLVQGCLLSRVLIDMLPNGGFELGEDVDDVEYTSWGPMRTAGPPPPPLTYLQSNSIELPSTKTRCMESQPAEGREHGFNVNATSLKGWIIQEDDRHGHRQRWYEAAATDAYMEIQTPNATALSVKYYMHHDLPMGLFSVQVDDNPAVVVDGCCQADCVAGAPGQGIFSRTQIAHNLPDVPHRVLIKVLHRDTTHCSRIGSKVSLSGIVGSKAS</sequence>